<dbReference type="InterPro" id="IPR006016">
    <property type="entry name" value="UspA"/>
</dbReference>
<dbReference type="RefSeq" id="WP_179462672.1">
    <property type="nucleotide sequence ID" value="NZ_JACBZX010000001.1"/>
</dbReference>
<comment type="caution">
    <text evidence="3">The sequence shown here is derived from an EMBL/GenBank/DDBJ whole genome shotgun (WGS) entry which is preliminary data.</text>
</comment>
<comment type="similarity">
    <text evidence="1">Belongs to the universal stress protein A family.</text>
</comment>
<dbReference type="AlphaFoldDB" id="A0A852X2I5"/>
<dbReference type="PRINTS" id="PR01438">
    <property type="entry name" value="UNVRSLSTRESS"/>
</dbReference>
<protein>
    <submittedName>
        <fullName evidence="3">Nucleotide-binding universal stress UspA family protein</fullName>
    </submittedName>
</protein>
<dbReference type="Pfam" id="PF00582">
    <property type="entry name" value="Usp"/>
    <property type="match status" value="2"/>
</dbReference>
<dbReference type="Gene3D" id="3.40.50.620">
    <property type="entry name" value="HUPs"/>
    <property type="match status" value="2"/>
</dbReference>
<dbReference type="CDD" id="cd00293">
    <property type="entry name" value="USP-like"/>
    <property type="match status" value="1"/>
</dbReference>
<reference evidence="3 4" key="1">
    <citation type="submission" date="2020-07" db="EMBL/GenBank/DDBJ databases">
        <title>Sequencing the genomes of 1000 actinobacteria strains.</title>
        <authorList>
            <person name="Klenk H.-P."/>
        </authorList>
    </citation>
    <scope>NUCLEOTIDE SEQUENCE [LARGE SCALE GENOMIC DNA]</scope>
    <source>
        <strain evidence="3 4">DSM 24723</strain>
    </source>
</reference>
<dbReference type="SUPFAM" id="SSF52402">
    <property type="entry name" value="Adenine nucleotide alpha hydrolases-like"/>
    <property type="match status" value="2"/>
</dbReference>
<proteinExistence type="inferred from homology"/>
<evidence type="ECO:0000313" key="4">
    <source>
        <dbReference type="Proteomes" id="UP000592181"/>
    </source>
</evidence>
<dbReference type="InterPro" id="IPR006015">
    <property type="entry name" value="Universal_stress_UspA"/>
</dbReference>
<evidence type="ECO:0000259" key="2">
    <source>
        <dbReference type="Pfam" id="PF00582"/>
    </source>
</evidence>
<gene>
    <name evidence="3" type="ORF">BJY28_001745</name>
</gene>
<dbReference type="PANTHER" id="PTHR46268:SF6">
    <property type="entry name" value="UNIVERSAL STRESS PROTEIN UP12"/>
    <property type="match status" value="1"/>
</dbReference>
<feature type="domain" description="UspA" evidence="2">
    <location>
        <begin position="15"/>
        <end position="152"/>
    </location>
</feature>
<accession>A0A852X2I5</accession>
<feature type="domain" description="UspA" evidence="2">
    <location>
        <begin position="161"/>
        <end position="313"/>
    </location>
</feature>
<keyword evidence="4" id="KW-1185">Reference proteome</keyword>
<dbReference type="EMBL" id="JACBZX010000001">
    <property type="protein sequence ID" value="NYG37276.1"/>
    <property type="molecule type" value="Genomic_DNA"/>
</dbReference>
<evidence type="ECO:0000256" key="1">
    <source>
        <dbReference type="ARBA" id="ARBA00008791"/>
    </source>
</evidence>
<organism evidence="3 4">
    <name type="scientific">Janibacter alkaliphilus</name>
    <dbReference type="NCBI Taxonomy" id="1069963"/>
    <lineage>
        <taxon>Bacteria</taxon>
        <taxon>Bacillati</taxon>
        <taxon>Actinomycetota</taxon>
        <taxon>Actinomycetes</taxon>
        <taxon>Micrococcales</taxon>
        <taxon>Intrasporangiaceae</taxon>
        <taxon>Janibacter</taxon>
    </lineage>
</organism>
<dbReference type="InterPro" id="IPR014729">
    <property type="entry name" value="Rossmann-like_a/b/a_fold"/>
</dbReference>
<sequence length="314" mass="32378">MATVQHAQETPENAVVVAIDGTRKDEAVVTWAAASAQRRGVALHLVSVADIGVSAFGGPESAASGGVVDQLLESADHALGEAVDRVRELAPEVEVTASSQTGSPSRVLVDAAQRAALVVVGASRQSRLERAVLGSVSGAVINHADCPVILVPEGSGGGPARVIVGVDGSSHSQAATRAALDVARHAAVPVTVVIAWHVEVVDGVVVTEPGTPHWEKVETRHREIAERVLAAARAEVDAGRTTVEGIEATTDRPVEVTVEVRRGHYAKALLEGTSDDDLVVVGTRGRGGFSGLMLGSVSQRVLETATCPVLVMRG</sequence>
<dbReference type="PANTHER" id="PTHR46268">
    <property type="entry name" value="STRESS RESPONSE PROTEIN NHAX"/>
    <property type="match status" value="1"/>
</dbReference>
<evidence type="ECO:0000313" key="3">
    <source>
        <dbReference type="EMBL" id="NYG37276.1"/>
    </source>
</evidence>
<dbReference type="Proteomes" id="UP000592181">
    <property type="component" value="Unassembled WGS sequence"/>
</dbReference>
<name>A0A852X2I5_9MICO</name>